<protein>
    <recommendedName>
        <fullName evidence="3">Histidine phosphatase family protein</fullName>
    </recommendedName>
</protein>
<evidence type="ECO:0000313" key="2">
    <source>
        <dbReference type="Proteomes" id="UP000243924"/>
    </source>
</evidence>
<dbReference type="Proteomes" id="UP000243924">
    <property type="component" value="Chromosome I"/>
</dbReference>
<dbReference type="Gene3D" id="3.40.50.1240">
    <property type="entry name" value="Phosphoglycerate mutase-like"/>
    <property type="match status" value="1"/>
</dbReference>
<dbReference type="STRING" id="1434072.SAMN05216210_3223"/>
<name>A0A1H2HQ99_9GAMM</name>
<keyword evidence="2" id="KW-1185">Reference proteome</keyword>
<dbReference type="EMBL" id="LT629787">
    <property type="protein sequence ID" value="SDU33995.1"/>
    <property type="molecule type" value="Genomic_DNA"/>
</dbReference>
<evidence type="ECO:0008006" key="3">
    <source>
        <dbReference type="Google" id="ProtNLM"/>
    </source>
</evidence>
<sequence>MAMQSQQSRARPWWRTLYQHKFKAGGFLVVVAAVFLILEAPAIADLSEENRPYTADLLEDWQAGEVIVVMRHLERCDKYDLPCLTNENGITARAAEHGSELQDNFRQLGLQRADIFNSPVLRTAETEALVFADQGEDRDWLIKCKDNMLGDVMANKRQGRNLVLVTHSSCIKRFQDALDYAEETPDYGTVMFFSTADDPRSLQVLGFLDQEDWESALGF</sequence>
<evidence type="ECO:0000313" key="1">
    <source>
        <dbReference type="EMBL" id="SDU33995.1"/>
    </source>
</evidence>
<dbReference type="OrthoDB" id="6195868at2"/>
<gene>
    <name evidence="1" type="ORF">SAMN05216210_3223</name>
</gene>
<dbReference type="RefSeq" id="WP_092388914.1">
    <property type="nucleotide sequence ID" value="NZ_LT629787.1"/>
</dbReference>
<proteinExistence type="predicted"/>
<dbReference type="AlphaFoldDB" id="A0A1H2HQ99"/>
<dbReference type="SUPFAM" id="SSF53254">
    <property type="entry name" value="Phosphoglycerate mutase-like"/>
    <property type="match status" value="1"/>
</dbReference>
<accession>A0A1H2HQ99</accession>
<dbReference type="InterPro" id="IPR029033">
    <property type="entry name" value="His_PPase_superfam"/>
</dbReference>
<organism evidence="1 2">
    <name type="scientific">Halopseudomonas salegens</name>
    <dbReference type="NCBI Taxonomy" id="1434072"/>
    <lineage>
        <taxon>Bacteria</taxon>
        <taxon>Pseudomonadati</taxon>
        <taxon>Pseudomonadota</taxon>
        <taxon>Gammaproteobacteria</taxon>
        <taxon>Pseudomonadales</taxon>
        <taxon>Pseudomonadaceae</taxon>
        <taxon>Halopseudomonas</taxon>
    </lineage>
</organism>
<reference evidence="2" key="1">
    <citation type="submission" date="2016-10" db="EMBL/GenBank/DDBJ databases">
        <authorList>
            <person name="Varghese N."/>
            <person name="Submissions S."/>
        </authorList>
    </citation>
    <scope>NUCLEOTIDE SEQUENCE [LARGE SCALE GENOMIC DNA]</scope>
    <source>
        <strain evidence="2">CECT 8338</strain>
    </source>
</reference>